<keyword evidence="2" id="KW-1185">Reference proteome</keyword>
<evidence type="ECO:0000313" key="2">
    <source>
        <dbReference type="Proteomes" id="UP000015103"/>
    </source>
</evidence>
<dbReference type="AlphaFoldDB" id="T1HAV5"/>
<protein>
    <submittedName>
        <fullName evidence="1">Uncharacterized protein</fullName>
    </submittedName>
</protein>
<dbReference type="VEuPathDB" id="VectorBase:RPRC001161"/>
<dbReference type="EnsemblMetazoa" id="RPRC001161-RA">
    <property type="protein sequence ID" value="RPRC001161-PA"/>
    <property type="gene ID" value="RPRC001161"/>
</dbReference>
<dbReference type="EMBL" id="ACPB03006112">
    <property type="status" value="NOT_ANNOTATED_CDS"/>
    <property type="molecule type" value="Genomic_DNA"/>
</dbReference>
<organism evidence="1 2">
    <name type="scientific">Rhodnius prolixus</name>
    <name type="common">Triatomid bug</name>
    <dbReference type="NCBI Taxonomy" id="13249"/>
    <lineage>
        <taxon>Eukaryota</taxon>
        <taxon>Metazoa</taxon>
        <taxon>Ecdysozoa</taxon>
        <taxon>Arthropoda</taxon>
        <taxon>Hexapoda</taxon>
        <taxon>Insecta</taxon>
        <taxon>Pterygota</taxon>
        <taxon>Neoptera</taxon>
        <taxon>Paraneoptera</taxon>
        <taxon>Hemiptera</taxon>
        <taxon>Heteroptera</taxon>
        <taxon>Panheteroptera</taxon>
        <taxon>Cimicomorpha</taxon>
        <taxon>Reduviidae</taxon>
        <taxon>Triatominae</taxon>
        <taxon>Rhodnius</taxon>
    </lineage>
</organism>
<dbReference type="HOGENOM" id="CLU_3160534_0_0_1"/>
<proteinExistence type="predicted"/>
<accession>T1HAV5</accession>
<sequence>MDHVARKRSWKHCSEPPQTISKEELHPKKITLSIWCHPLRAVTVRQNN</sequence>
<dbReference type="Pfam" id="PF01359">
    <property type="entry name" value="Transposase_1"/>
    <property type="match status" value="1"/>
</dbReference>
<name>T1HAV5_RHOPR</name>
<reference evidence="1" key="1">
    <citation type="submission" date="2015-05" db="UniProtKB">
        <authorList>
            <consortium name="EnsemblMetazoa"/>
        </authorList>
    </citation>
    <scope>IDENTIFICATION</scope>
</reference>
<dbReference type="InterPro" id="IPR001888">
    <property type="entry name" value="Transposase_1"/>
</dbReference>
<evidence type="ECO:0000313" key="1">
    <source>
        <dbReference type="EnsemblMetazoa" id="RPRC001161-PA"/>
    </source>
</evidence>
<dbReference type="Proteomes" id="UP000015103">
    <property type="component" value="Unassembled WGS sequence"/>
</dbReference>
<dbReference type="InParanoid" id="T1HAV5"/>